<gene>
    <name evidence="3" type="ORF">MBSD_1552</name>
    <name evidence="4" type="ORF">MBSD_n1721</name>
</gene>
<dbReference type="InterPro" id="IPR024467">
    <property type="entry name" value="Xre/MbcA/ParS-like_toxin-bd"/>
</dbReference>
<dbReference type="InterPro" id="IPR046847">
    <property type="entry name" value="Xre-like_HTH"/>
</dbReference>
<feature type="domain" description="Antitoxin Xre/MbcA/ParS-like toxin-binding" evidence="1">
    <location>
        <begin position="77"/>
        <end position="125"/>
    </location>
</feature>
<keyword evidence="5" id="KW-1185">Reference proteome</keyword>
<dbReference type="Pfam" id="PF09722">
    <property type="entry name" value="Xre_MbcA_ParS_C"/>
    <property type="match status" value="1"/>
</dbReference>
<dbReference type="Pfam" id="PF20432">
    <property type="entry name" value="Xre-like-HTH"/>
    <property type="match status" value="1"/>
</dbReference>
<dbReference type="EMBL" id="DF952379">
    <property type="protein sequence ID" value="GAN45013.1"/>
    <property type="molecule type" value="Genomic_DNA"/>
</dbReference>
<proteinExistence type="predicted"/>
<dbReference type="STRING" id="1475481.GCA_000953855_01753"/>
<dbReference type="HOGENOM" id="CLU_157727_0_0_6"/>
<reference evidence="3" key="1">
    <citation type="submission" date="2015-03" db="EMBL/GenBank/DDBJ databases">
        <title>Draft genome sequence of Mizugakiibacter sediminis skMP5.</title>
        <authorList>
            <person name="Watanabe T."/>
            <person name="Kojima H."/>
            <person name="Fukui M."/>
        </authorList>
    </citation>
    <scope>NUCLEOTIDE SEQUENCE</scope>
    <source>
        <strain evidence="3">SkMP5</strain>
    </source>
</reference>
<dbReference type="GO" id="GO:0003677">
    <property type="term" value="F:DNA binding"/>
    <property type="evidence" value="ECO:0007669"/>
    <property type="project" value="InterPro"/>
</dbReference>
<feature type="domain" description="Antitoxin Xre-like helix-turn-helix" evidence="2">
    <location>
        <begin position="11"/>
        <end position="73"/>
    </location>
</feature>
<sequence>MKLDNAAAVRREPDPAGVLTRAALRAAELLHLRHAQLAAVLGVSAATVSRLARAGLTLEPSSKPWEHAVLFVRAFRALDAIVGGDDATARAWLDAENLALGGRPRELITSTEGLVRVVHYLDAMRAPL</sequence>
<dbReference type="Proteomes" id="UP000253740">
    <property type="component" value="Unassembled WGS sequence"/>
</dbReference>
<evidence type="ECO:0000259" key="2">
    <source>
        <dbReference type="Pfam" id="PF20432"/>
    </source>
</evidence>
<organism evidence="4">
    <name type="scientific">Mizugakiibacter sediminis</name>
    <dbReference type="NCBI Taxonomy" id="1475481"/>
    <lineage>
        <taxon>Bacteria</taxon>
        <taxon>Pseudomonadati</taxon>
        <taxon>Pseudomonadota</taxon>
        <taxon>Gammaproteobacteria</taxon>
        <taxon>Lysobacterales</taxon>
        <taxon>Rhodanobacteraceae</taxon>
        <taxon>Mizugakiibacter</taxon>
    </lineage>
</organism>
<dbReference type="EMBL" id="DF970204">
    <property type="protein sequence ID" value="GAP66413.1"/>
    <property type="molecule type" value="Genomic_DNA"/>
</dbReference>
<dbReference type="RefSeq" id="WP_062537010.1">
    <property type="nucleotide sequence ID" value="NZ_DF970204.1"/>
</dbReference>
<evidence type="ECO:0000313" key="5">
    <source>
        <dbReference type="Proteomes" id="UP000253740"/>
    </source>
</evidence>
<accession>A0A0K8QNG2</accession>
<reference evidence="4" key="2">
    <citation type="submission" date="2015-08" db="EMBL/GenBank/DDBJ databases">
        <title>Complete DNA Sequence of Pseudomonas syringae pv. actinidiae, the Causal Agent of Kiwifruit Canker Disease.</title>
        <authorList>
            <person name="Rikkerink E.H.A."/>
            <person name="Fineran P.C."/>
        </authorList>
    </citation>
    <scope>NUCLEOTIDE SEQUENCE</scope>
    <source>
        <strain evidence="4">SkMP5</strain>
    </source>
</reference>
<evidence type="ECO:0000313" key="4">
    <source>
        <dbReference type="EMBL" id="GAP66413.1"/>
    </source>
</evidence>
<dbReference type="AlphaFoldDB" id="A0A0K8QNG2"/>
<protein>
    <submittedName>
        <fullName evidence="4">XRE family transcriptional regulator</fullName>
    </submittedName>
</protein>
<dbReference type="OrthoDB" id="565125at2"/>
<evidence type="ECO:0000259" key="1">
    <source>
        <dbReference type="Pfam" id="PF09722"/>
    </source>
</evidence>
<name>A0A0K8QNG2_9GAMM</name>
<evidence type="ECO:0000313" key="3">
    <source>
        <dbReference type="EMBL" id="GAN45013.1"/>
    </source>
</evidence>